<feature type="region of interest" description="Disordered" evidence="7">
    <location>
        <begin position="84"/>
        <end position="127"/>
    </location>
</feature>
<dbReference type="RefSeq" id="WP_282584454.1">
    <property type="nucleotide sequence ID" value="NZ_JAMOIM010000004.1"/>
</dbReference>
<dbReference type="Gene3D" id="4.10.320.10">
    <property type="entry name" value="E3-binding domain"/>
    <property type="match status" value="1"/>
</dbReference>
<feature type="domain" description="Lipoyl-binding" evidence="8">
    <location>
        <begin position="2"/>
        <end position="77"/>
    </location>
</feature>
<sequence length="470" mass="48660">MPSEVILPRVDMDMATGKISKWLVPPGATVTKGQPLFEIETDKATMEIEAEADGTIRDLVDASARDIPVGSVVAWIDAAGEAAAEKPAAAEPAPAPPRGRQQDEGAEQAVAESPGTPKVSSGGLARVIGRERATPLARRLAREHGIALADLRGSGPRGRIQASDVAAASKPVLLEPRPARSIPEASPPATKSLFAAGDSTNPETTPVAASAAPLSPGSATLVRLREGDGTPLVLIHGFGSEANGWRPFLTGQSFTGPVFGLDLPGHGGAAGNAVAGFDDLVDAAESALLEAGLKGAIDVVGHSLGGAVAASMAERGMLDVRSLLLLSPAGLGPEINGGFLQGYLGATSETSLRPWMLELVVDPQTITPALVRATLKARQRSAGVEAQRRVAAAVFPDGTQCFSIRADLARLRMPVRVIFGTDDRIIPARHAAGLPPLVALHLLPNIGHMPHFEASEVVTTILNQVIDPQR</sequence>
<dbReference type="InterPro" id="IPR011053">
    <property type="entry name" value="Single_hybrid_motif"/>
</dbReference>
<evidence type="ECO:0000256" key="4">
    <source>
        <dbReference type="ARBA" id="ARBA00022679"/>
    </source>
</evidence>
<dbReference type="PROSITE" id="PS50968">
    <property type="entry name" value="BIOTINYL_LIPOYL"/>
    <property type="match status" value="1"/>
</dbReference>
<protein>
    <submittedName>
        <fullName evidence="10">Acetoin dehydrogenase dihydrolipoyllysine-residue acetyltransferase subunit</fullName>
        <ecNumber evidence="10">2.3.1.12</ecNumber>
    </submittedName>
</protein>
<comment type="cofactor">
    <cofactor evidence="1">
        <name>(R)-lipoate</name>
        <dbReference type="ChEBI" id="CHEBI:83088"/>
    </cofactor>
</comment>
<evidence type="ECO:0000256" key="5">
    <source>
        <dbReference type="ARBA" id="ARBA00022823"/>
    </source>
</evidence>
<dbReference type="Pfam" id="PF12697">
    <property type="entry name" value="Abhydrolase_6"/>
    <property type="match status" value="1"/>
</dbReference>
<keyword evidence="5" id="KW-0450">Lipoyl</keyword>
<keyword evidence="6 10" id="KW-0012">Acyltransferase</keyword>
<dbReference type="InterPro" id="IPR029058">
    <property type="entry name" value="AB_hydrolase_fold"/>
</dbReference>
<dbReference type="SUPFAM" id="SSF47005">
    <property type="entry name" value="Peripheral subunit-binding domain of 2-oxo acid dehydrogenase complex"/>
    <property type="match status" value="1"/>
</dbReference>
<dbReference type="PROSITE" id="PS00189">
    <property type="entry name" value="LIPOYL"/>
    <property type="match status" value="1"/>
</dbReference>
<evidence type="ECO:0000259" key="9">
    <source>
        <dbReference type="PROSITE" id="PS51826"/>
    </source>
</evidence>
<dbReference type="Gene3D" id="2.40.50.100">
    <property type="match status" value="1"/>
</dbReference>
<dbReference type="GO" id="GO:0004742">
    <property type="term" value="F:dihydrolipoyllysine-residue acetyltransferase activity"/>
    <property type="evidence" value="ECO:0007669"/>
    <property type="project" value="UniProtKB-EC"/>
</dbReference>
<reference evidence="10" key="1">
    <citation type="submission" date="2022-05" db="EMBL/GenBank/DDBJ databases">
        <authorList>
            <person name="Pankratov T."/>
        </authorList>
    </citation>
    <scope>NUCLEOTIDE SEQUENCE</scope>
    <source>
        <strain evidence="10">BP6-180914</strain>
    </source>
</reference>
<keyword evidence="4 10" id="KW-0808">Transferase</keyword>
<evidence type="ECO:0000313" key="11">
    <source>
        <dbReference type="Proteomes" id="UP001165667"/>
    </source>
</evidence>
<proteinExistence type="inferred from homology"/>
<dbReference type="GO" id="GO:0005737">
    <property type="term" value="C:cytoplasm"/>
    <property type="evidence" value="ECO:0007669"/>
    <property type="project" value="TreeGrafter"/>
</dbReference>
<feature type="region of interest" description="Disordered" evidence="7">
    <location>
        <begin position="178"/>
        <end position="212"/>
    </location>
</feature>
<evidence type="ECO:0000256" key="1">
    <source>
        <dbReference type="ARBA" id="ARBA00001938"/>
    </source>
</evidence>
<keyword evidence="11" id="KW-1185">Reference proteome</keyword>
<dbReference type="CDD" id="cd06849">
    <property type="entry name" value="lipoyl_domain"/>
    <property type="match status" value="1"/>
</dbReference>
<dbReference type="PRINTS" id="PR00111">
    <property type="entry name" value="ABHYDROLASE"/>
</dbReference>
<dbReference type="InterPro" id="IPR000073">
    <property type="entry name" value="AB_hydrolase_1"/>
</dbReference>
<accession>A0AA41YTY9</accession>
<comment type="subunit">
    <text evidence="3">Forms a 24-polypeptide structural core with octahedral symmetry.</text>
</comment>
<gene>
    <name evidence="10" type="ORF">M8523_08745</name>
</gene>
<evidence type="ECO:0000259" key="8">
    <source>
        <dbReference type="PROSITE" id="PS50968"/>
    </source>
</evidence>
<dbReference type="InterPro" id="IPR003016">
    <property type="entry name" value="2-oxoA_DH_lipoyl-BS"/>
</dbReference>
<dbReference type="InterPro" id="IPR004167">
    <property type="entry name" value="PSBD"/>
</dbReference>
<dbReference type="InterPro" id="IPR036625">
    <property type="entry name" value="E3-bd_dom_sf"/>
</dbReference>
<evidence type="ECO:0000256" key="7">
    <source>
        <dbReference type="SAM" id="MobiDB-lite"/>
    </source>
</evidence>
<dbReference type="NCBIfam" id="NF011457">
    <property type="entry name" value="PRK14875.1"/>
    <property type="match status" value="1"/>
</dbReference>
<comment type="caution">
    <text evidence="10">The sequence shown here is derived from an EMBL/GenBank/DDBJ whole genome shotgun (WGS) entry which is preliminary data.</text>
</comment>
<dbReference type="EC" id="2.3.1.12" evidence="10"/>
<dbReference type="InterPro" id="IPR000089">
    <property type="entry name" value="Biotin_lipoyl"/>
</dbReference>
<evidence type="ECO:0000256" key="3">
    <source>
        <dbReference type="ARBA" id="ARBA00011484"/>
    </source>
</evidence>
<dbReference type="EMBL" id="JAMOIM010000004">
    <property type="protein sequence ID" value="MCW6508109.1"/>
    <property type="molecule type" value="Genomic_DNA"/>
</dbReference>
<dbReference type="SUPFAM" id="SSF53474">
    <property type="entry name" value="alpha/beta-Hydrolases"/>
    <property type="match status" value="1"/>
</dbReference>
<dbReference type="Pfam" id="PF02817">
    <property type="entry name" value="E3_binding"/>
    <property type="match status" value="1"/>
</dbReference>
<evidence type="ECO:0000256" key="6">
    <source>
        <dbReference type="ARBA" id="ARBA00023315"/>
    </source>
</evidence>
<dbReference type="PANTHER" id="PTHR43178:SF5">
    <property type="entry name" value="LIPOAMIDE ACYLTRANSFERASE COMPONENT OF BRANCHED-CHAIN ALPHA-KETO ACID DEHYDROGENASE COMPLEX, MITOCHONDRIAL"/>
    <property type="match status" value="1"/>
</dbReference>
<dbReference type="PROSITE" id="PS51826">
    <property type="entry name" value="PSBD"/>
    <property type="match status" value="1"/>
</dbReference>
<dbReference type="Pfam" id="PF00364">
    <property type="entry name" value="Biotin_lipoyl"/>
    <property type="match status" value="1"/>
</dbReference>
<dbReference type="InterPro" id="IPR050743">
    <property type="entry name" value="2-oxoacid_DH_E2_comp"/>
</dbReference>
<dbReference type="AlphaFoldDB" id="A0AA41YTY9"/>
<dbReference type="GO" id="GO:0031405">
    <property type="term" value="F:lipoic acid binding"/>
    <property type="evidence" value="ECO:0007669"/>
    <property type="project" value="TreeGrafter"/>
</dbReference>
<evidence type="ECO:0000256" key="2">
    <source>
        <dbReference type="ARBA" id="ARBA00007317"/>
    </source>
</evidence>
<evidence type="ECO:0000313" key="10">
    <source>
        <dbReference type="EMBL" id="MCW6508109.1"/>
    </source>
</evidence>
<dbReference type="SUPFAM" id="SSF51230">
    <property type="entry name" value="Single hybrid motif"/>
    <property type="match status" value="1"/>
</dbReference>
<name>A0AA41YTY9_9HYPH</name>
<comment type="similarity">
    <text evidence="2">Belongs to the 2-oxoacid dehydrogenase family.</text>
</comment>
<dbReference type="Gene3D" id="3.40.50.1820">
    <property type="entry name" value="alpha/beta hydrolase"/>
    <property type="match status" value="1"/>
</dbReference>
<feature type="domain" description="Peripheral subunit-binding (PSBD)" evidence="9">
    <location>
        <begin position="132"/>
        <end position="169"/>
    </location>
</feature>
<organism evidence="10 11">
    <name type="scientific">Lichenifustis flavocetrariae</name>
    <dbReference type="NCBI Taxonomy" id="2949735"/>
    <lineage>
        <taxon>Bacteria</taxon>
        <taxon>Pseudomonadati</taxon>
        <taxon>Pseudomonadota</taxon>
        <taxon>Alphaproteobacteria</taxon>
        <taxon>Hyphomicrobiales</taxon>
        <taxon>Lichenihabitantaceae</taxon>
        <taxon>Lichenifustis</taxon>
    </lineage>
</organism>
<dbReference type="PANTHER" id="PTHR43178">
    <property type="entry name" value="DIHYDROLIPOAMIDE ACETYLTRANSFERASE COMPONENT OF PYRUVATE DEHYDROGENASE COMPLEX"/>
    <property type="match status" value="1"/>
</dbReference>
<dbReference type="Proteomes" id="UP001165667">
    <property type="component" value="Unassembled WGS sequence"/>
</dbReference>